<feature type="domain" description="RING-type" evidence="6">
    <location>
        <begin position="69"/>
        <end position="115"/>
    </location>
</feature>
<evidence type="ECO:0000256" key="3">
    <source>
        <dbReference type="ARBA" id="ARBA00022833"/>
    </source>
</evidence>
<feature type="region of interest" description="Disordered" evidence="5">
    <location>
        <begin position="216"/>
        <end position="237"/>
    </location>
</feature>
<feature type="compositionally biased region" description="Acidic residues" evidence="5">
    <location>
        <begin position="15"/>
        <end position="24"/>
    </location>
</feature>
<organism evidence="7">
    <name type="scientific">Aphanomyces invadans</name>
    <dbReference type="NCBI Taxonomy" id="157072"/>
    <lineage>
        <taxon>Eukaryota</taxon>
        <taxon>Sar</taxon>
        <taxon>Stramenopiles</taxon>
        <taxon>Oomycota</taxon>
        <taxon>Saprolegniomycetes</taxon>
        <taxon>Saprolegniales</taxon>
        <taxon>Verrucalvaceae</taxon>
        <taxon>Aphanomyces</taxon>
    </lineage>
</organism>
<dbReference type="RefSeq" id="XP_008867102.1">
    <property type="nucleotide sequence ID" value="XM_008868880.1"/>
</dbReference>
<dbReference type="InterPro" id="IPR018957">
    <property type="entry name" value="Znf_C3HC4_RING-type"/>
</dbReference>
<evidence type="ECO:0000259" key="6">
    <source>
        <dbReference type="PROSITE" id="PS50089"/>
    </source>
</evidence>
<name>A0A024UCJ4_9STRA</name>
<dbReference type="InterPro" id="IPR013083">
    <property type="entry name" value="Znf_RING/FYVE/PHD"/>
</dbReference>
<accession>A0A024UCJ4</accession>
<dbReference type="PROSITE" id="PS50089">
    <property type="entry name" value="ZF_RING_2"/>
    <property type="match status" value="1"/>
</dbReference>
<dbReference type="EMBL" id="KI913958">
    <property type="protein sequence ID" value="ETW04146.1"/>
    <property type="molecule type" value="Genomic_DNA"/>
</dbReference>
<protein>
    <recommendedName>
        <fullName evidence="6">RING-type domain-containing protein</fullName>
    </recommendedName>
</protein>
<keyword evidence="2 4" id="KW-0863">Zinc-finger</keyword>
<keyword evidence="1" id="KW-0479">Metal-binding</keyword>
<dbReference type="PANTHER" id="PTHR47692:SF2">
    <property type="entry name" value="ZINC FINGER RING-TYPE DOMAIN CONTAINING PROTEIN"/>
    <property type="match status" value="1"/>
</dbReference>
<gene>
    <name evidence="7" type="ORF">H310_04502</name>
</gene>
<feature type="compositionally biased region" description="Basic and acidic residues" evidence="5">
    <location>
        <begin position="1"/>
        <end position="14"/>
    </location>
</feature>
<feature type="region of interest" description="Disordered" evidence="5">
    <location>
        <begin position="1"/>
        <end position="31"/>
    </location>
</feature>
<evidence type="ECO:0000256" key="5">
    <source>
        <dbReference type="SAM" id="MobiDB-lite"/>
    </source>
</evidence>
<dbReference type="OrthoDB" id="65454at2759"/>
<dbReference type="InterPro" id="IPR017907">
    <property type="entry name" value="Znf_RING_CS"/>
</dbReference>
<evidence type="ECO:0000256" key="1">
    <source>
        <dbReference type="ARBA" id="ARBA00022723"/>
    </source>
</evidence>
<feature type="compositionally biased region" description="Basic residues" evidence="5">
    <location>
        <begin position="218"/>
        <end position="229"/>
    </location>
</feature>
<proteinExistence type="predicted"/>
<reference evidence="7" key="1">
    <citation type="submission" date="2013-12" db="EMBL/GenBank/DDBJ databases">
        <title>The Genome Sequence of Aphanomyces invadans NJM9701.</title>
        <authorList>
            <consortium name="The Broad Institute Genomics Platform"/>
            <person name="Russ C."/>
            <person name="Tyler B."/>
            <person name="van West P."/>
            <person name="Dieguez-Uribeondo J."/>
            <person name="Young S.K."/>
            <person name="Zeng Q."/>
            <person name="Gargeya S."/>
            <person name="Fitzgerald M."/>
            <person name="Abouelleil A."/>
            <person name="Alvarado L."/>
            <person name="Chapman S.B."/>
            <person name="Gainer-Dewar J."/>
            <person name="Goldberg J."/>
            <person name="Griggs A."/>
            <person name="Gujja S."/>
            <person name="Hansen M."/>
            <person name="Howarth C."/>
            <person name="Imamovic A."/>
            <person name="Ireland A."/>
            <person name="Larimer J."/>
            <person name="McCowan C."/>
            <person name="Murphy C."/>
            <person name="Pearson M."/>
            <person name="Poon T.W."/>
            <person name="Priest M."/>
            <person name="Roberts A."/>
            <person name="Saif S."/>
            <person name="Shea T."/>
            <person name="Sykes S."/>
            <person name="Wortman J."/>
            <person name="Nusbaum C."/>
            <person name="Birren B."/>
        </authorList>
    </citation>
    <scope>NUCLEOTIDE SEQUENCE [LARGE SCALE GENOMIC DNA]</scope>
    <source>
        <strain evidence="7">NJM9701</strain>
    </source>
</reference>
<dbReference type="PANTHER" id="PTHR47692">
    <property type="entry name" value="RING/U-BOX SUPERFAMILY PROTEIN"/>
    <property type="match status" value="1"/>
</dbReference>
<dbReference type="SUPFAM" id="SSF57850">
    <property type="entry name" value="RING/U-box"/>
    <property type="match status" value="1"/>
</dbReference>
<evidence type="ECO:0000313" key="7">
    <source>
        <dbReference type="EMBL" id="ETW04146.1"/>
    </source>
</evidence>
<dbReference type="SMART" id="SM00184">
    <property type="entry name" value="RING"/>
    <property type="match status" value="1"/>
</dbReference>
<dbReference type="eggNOG" id="ENOG502S8YB">
    <property type="taxonomic scope" value="Eukaryota"/>
</dbReference>
<dbReference type="PROSITE" id="PS00518">
    <property type="entry name" value="ZF_RING_1"/>
    <property type="match status" value="1"/>
</dbReference>
<dbReference type="GO" id="GO:0008270">
    <property type="term" value="F:zinc ion binding"/>
    <property type="evidence" value="ECO:0007669"/>
    <property type="project" value="UniProtKB-KW"/>
</dbReference>
<evidence type="ECO:0000256" key="2">
    <source>
        <dbReference type="ARBA" id="ARBA00022771"/>
    </source>
</evidence>
<dbReference type="GeneID" id="20081552"/>
<dbReference type="VEuPathDB" id="FungiDB:H310_04502"/>
<dbReference type="InterPro" id="IPR001841">
    <property type="entry name" value="Znf_RING"/>
</dbReference>
<dbReference type="Gene3D" id="3.30.40.10">
    <property type="entry name" value="Zinc/RING finger domain, C3HC4 (zinc finger)"/>
    <property type="match status" value="1"/>
</dbReference>
<evidence type="ECO:0000256" key="4">
    <source>
        <dbReference type="PROSITE-ProRule" id="PRU00175"/>
    </source>
</evidence>
<dbReference type="AlphaFoldDB" id="A0A024UCJ4"/>
<dbReference type="STRING" id="157072.A0A024UCJ4"/>
<sequence>MSDYTSDRGAKDECCDNGDEWNQDDEGRGDTITQEEISVRDNLAGEVKDKSCDCGDHDAFHYSIVQGICPICMKELTDGVLVKSCLHEFCYDCIAMWSKHLATRGALPLKCPVCRSPFQAVLANLRSEYDYDTVNILHAASAASSIRAIDSVRRRRSLVYRRRVRPTTEWQPIRKSNDQARPWIDRELRVLMGEDADTSLLLHVVLTYVDLARQHQANSHRHPSAKHAKTTAPSPHPYTSLTNTMRDFLHEDAELFVHEVAKFMASRVNMAEYDRDPDPRAHDATDRQ</sequence>
<dbReference type="Pfam" id="PF00097">
    <property type="entry name" value="zf-C3HC4"/>
    <property type="match status" value="1"/>
</dbReference>
<keyword evidence="3" id="KW-0862">Zinc</keyword>